<dbReference type="EMBL" id="LT554417">
    <property type="protein sequence ID" value="SAM04896.1"/>
    <property type="molecule type" value="Genomic_DNA"/>
</dbReference>
<accession>A0A163JUV0</accession>
<proteinExistence type="predicted"/>
<organism evidence="3">
    <name type="scientific">Absidia glauca</name>
    <name type="common">Pin mould</name>
    <dbReference type="NCBI Taxonomy" id="4829"/>
    <lineage>
        <taxon>Eukaryota</taxon>
        <taxon>Fungi</taxon>
        <taxon>Fungi incertae sedis</taxon>
        <taxon>Mucoromycota</taxon>
        <taxon>Mucoromycotina</taxon>
        <taxon>Mucoromycetes</taxon>
        <taxon>Mucorales</taxon>
        <taxon>Cunninghamellaceae</taxon>
        <taxon>Absidia</taxon>
    </lineage>
</organism>
<feature type="compositionally biased region" description="Polar residues" evidence="2">
    <location>
        <begin position="15"/>
        <end position="30"/>
    </location>
</feature>
<reference evidence="3" key="1">
    <citation type="submission" date="2016-04" db="EMBL/GenBank/DDBJ databases">
        <authorList>
            <person name="Evans L.H."/>
            <person name="Alamgir A."/>
            <person name="Owens N."/>
            <person name="Weber N.D."/>
            <person name="Virtaneva K."/>
            <person name="Barbian K."/>
            <person name="Babar A."/>
            <person name="Rosenke K."/>
        </authorList>
    </citation>
    <scope>NUCLEOTIDE SEQUENCE [LARGE SCALE GENOMIC DNA]</scope>
    <source>
        <strain evidence="3">CBS 101.48</strain>
    </source>
</reference>
<feature type="coiled-coil region" evidence="1">
    <location>
        <begin position="85"/>
        <end position="112"/>
    </location>
</feature>
<evidence type="ECO:0000256" key="2">
    <source>
        <dbReference type="SAM" id="MobiDB-lite"/>
    </source>
</evidence>
<dbReference type="InParanoid" id="A0A163JUV0"/>
<dbReference type="OMA" id="HEQEWAR"/>
<dbReference type="AlphaFoldDB" id="A0A163JUV0"/>
<keyword evidence="1" id="KW-0175">Coiled coil</keyword>
<name>A0A163JUV0_ABSGL</name>
<evidence type="ECO:0000256" key="1">
    <source>
        <dbReference type="SAM" id="Coils"/>
    </source>
</evidence>
<evidence type="ECO:0000313" key="4">
    <source>
        <dbReference type="Proteomes" id="UP000078561"/>
    </source>
</evidence>
<dbReference type="OrthoDB" id="2351770at2759"/>
<evidence type="ECO:0000313" key="3">
    <source>
        <dbReference type="EMBL" id="SAM04896.1"/>
    </source>
</evidence>
<dbReference type="Proteomes" id="UP000078561">
    <property type="component" value="Unassembled WGS sequence"/>
</dbReference>
<sequence>MVQSSIISAHSVNAINPLITQSPPSKTQPQHPKHMQQALQARQKKVQVYTWTVEALQRQYQRRLCEDRLLAQKHEQEWARLHHHRQQLEHTISDYTQQIQAHETALQAARAHAQQRQSKYHTRQRQFHRYAKIPMLGGTYKQKYLRAQKKNQVAESDVAAQRHGIDHIKDNRTALVRQLQQQTGDEEWVTLLLDDLKTRMALYETQMAHWNQGPPDDDDDEWPALHDIDFECAKCMQFVRQDHPRPDKNRPTDILCTACYQGARTSMIIKKKLGFLHHNSPTSSSLSLTPSSSRQSSFVNPPSPPPKDNLPPYSKHVL</sequence>
<feature type="region of interest" description="Disordered" evidence="2">
    <location>
        <begin position="280"/>
        <end position="318"/>
    </location>
</feature>
<feature type="compositionally biased region" description="Low complexity" evidence="2">
    <location>
        <begin position="280"/>
        <end position="297"/>
    </location>
</feature>
<feature type="region of interest" description="Disordered" evidence="2">
    <location>
        <begin position="15"/>
        <end position="36"/>
    </location>
</feature>
<keyword evidence="4" id="KW-1185">Reference proteome</keyword>
<gene>
    <name evidence="3" type="primary">ABSGL_10762.1 scaffold 12033</name>
</gene>
<protein>
    <submittedName>
        <fullName evidence="3">Uncharacterized protein</fullName>
    </submittedName>
</protein>